<evidence type="ECO:0000313" key="2">
    <source>
        <dbReference type="EMBL" id="KAA4618546.1"/>
    </source>
</evidence>
<feature type="non-terminal residue" evidence="2">
    <location>
        <position position="41"/>
    </location>
</feature>
<organism evidence="2 3">
    <name type="scientific">Bacteroides ovatus</name>
    <dbReference type="NCBI Taxonomy" id="28116"/>
    <lineage>
        <taxon>Bacteria</taxon>
        <taxon>Pseudomonadati</taxon>
        <taxon>Bacteroidota</taxon>
        <taxon>Bacteroidia</taxon>
        <taxon>Bacteroidales</taxon>
        <taxon>Bacteroidaceae</taxon>
        <taxon>Bacteroides</taxon>
    </lineage>
</organism>
<dbReference type="GO" id="GO:0005524">
    <property type="term" value="F:ATP binding"/>
    <property type="evidence" value="ECO:0007669"/>
    <property type="project" value="UniProtKB-KW"/>
</dbReference>
<feature type="transmembrane region" description="Helical" evidence="1">
    <location>
        <begin position="6"/>
        <end position="29"/>
    </location>
</feature>
<keyword evidence="1" id="KW-0472">Membrane</keyword>
<comment type="caution">
    <text evidence="2">The sequence shown here is derived from an EMBL/GenBank/DDBJ whole genome shotgun (WGS) entry which is preliminary data.</text>
</comment>
<keyword evidence="2" id="KW-0547">Nucleotide-binding</keyword>
<proteinExistence type="predicted"/>
<sequence length="41" mass="4697">MAAWKAARPAFTAMAVGALNTMMLTRVQVRFGRYLSRRYMT</sequence>
<dbReference type="Proteomes" id="UP000424805">
    <property type="component" value="Unassembled WGS sequence"/>
</dbReference>
<evidence type="ECO:0000256" key="1">
    <source>
        <dbReference type="SAM" id="Phobius"/>
    </source>
</evidence>
<keyword evidence="1" id="KW-0812">Transmembrane</keyword>
<name>A0A7J4XQ18_BACOV</name>
<accession>A0A7J4XQ18</accession>
<evidence type="ECO:0000313" key="3">
    <source>
        <dbReference type="Proteomes" id="UP000424805"/>
    </source>
</evidence>
<gene>
    <name evidence="2" type="ORF">F3B90_26340</name>
</gene>
<keyword evidence="1" id="KW-1133">Transmembrane helix</keyword>
<keyword evidence="2" id="KW-0067">ATP-binding</keyword>
<dbReference type="AlphaFoldDB" id="A0A7J4XQ18"/>
<dbReference type="EMBL" id="VWFP01000063">
    <property type="protein sequence ID" value="KAA4618546.1"/>
    <property type="molecule type" value="Genomic_DNA"/>
</dbReference>
<protein>
    <submittedName>
        <fullName evidence="2">ABC transporter ATP-binding protein</fullName>
    </submittedName>
</protein>
<reference evidence="2 3" key="1">
    <citation type="journal article" date="2019" name="Nat. Med.">
        <title>A library of human gut bacterial isolates paired with longitudinal multiomics data enables mechanistic microbiome research.</title>
        <authorList>
            <person name="Poyet M."/>
            <person name="Groussin M."/>
            <person name="Gibbons S.M."/>
            <person name="Avila-Pacheco J."/>
            <person name="Jiang X."/>
            <person name="Kearney S.M."/>
            <person name="Perrotta A.R."/>
            <person name="Berdy B."/>
            <person name="Zhao S."/>
            <person name="Lieberman T.D."/>
            <person name="Swanson P.K."/>
            <person name="Smith M."/>
            <person name="Roesemann S."/>
            <person name="Alexander J.E."/>
            <person name="Rich S.A."/>
            <person name="Livny J."/>
            <person name="Vlamakis H."/>
            <person name="Clish C."/>
            <person name="Bullock K."/>
            <person name="Deik A."/>
            <person name="Scott J."/>
            <person name="Pierce K.A."/>
            <person name="Xavier R.J."/>
            <person name="Alm E.J."/>
        </authorList>
    </citation>
    <scope>NUCLEOTIDE SEQUENCE [LARGE SCALE GENOMIC DNA]</scope>
    <source>
        <strain evidence="2 3">BIOML-A15</strain>
    </source>
</reference>